<dbReference type="EMBL" id="JAENIM010000041">
    <property type="protein sequence ID" value="MBK1791644.1"/>
    <property type="molecule type" value="Genomic_DNA"/>
</dbReference>
<gene>
    <name evidence="2" type="ORF">JIN82_10825</name>
</gene>
<protein>
    <submittedName>
        <fullName evidence="2">Chorismate-binding protein</fullName>
    </submittedName>
</protein>
<dbReference type="Pfam" id="PF00425">
    <property type="entry name" value="Chorismate_bind"/>
    <property type="match status" value="1"/>
</dbReference>
<dbReference type="InterPro" id="IPR015890">
    <property type="entry name" value="Chorismate_C"/>
</dbReference>
<reference evidence="2" key="1">
    <citation type="submission" date="2021-01" db="EMBL/GenBank/DDBJ databases">
        <title>Modified the classification status of verrucomicrobia.</title>
        <authorList>
            <person name="Feng X."/>
        </authorList>
    </citation>
    <scope>NUCLEOTIDE SEQUENCE</scope>
    <source>
        <strain evidence="2">_KCTC 22039</strain>
    </source>
</reference>
<proteinExistence type="predicted"/>
<dbReference type="PANTHER" id="PTHR42839">
    <property type="entry name" value="ISOCHORISMATE SYNTHASE ENTC"/>
    <property type="match status" value="1"/>
</dbReference>
<evidence type="ECO:0000313" key="3">
    <source>
        <dbReference type="Proteomes" id="UP000624703"/>
    </source>
</evidence>
<dbReference type="SUPFAM" id="SSF56322">
    <property type="entry name" value="ADC synthase"/>
    <property type="match status" value="1"/>
</dbReference>
<dbReference type="AlphaFoldDB" id="A0A8J7MGY6"/>
<keyword evidence="3" id="KW-1185">Reference proteome</keyword>
<organism evidence="2 3">
    <name type="scientific">Persicirhabdus sediminis</name>
    <dbReference type="NCBI Taxonomy" id="454144"/>
    <lineage>
        <taxon>Bacteria</taxon>
        <taxon>Pseudomonadati</taxon>
        <taxon>Verrucomicrobiota</taxon>
        <taxon>Verrucomicrobiia</taxon>
        <taxon>Verrucomicrobiales</taxon>
        <taxon>Verrucomicrobiaceae</taxon>
        <taxon>Persicirhabdus</taxon>
    </lineage>
</organism>
<accession>A0A8J7MGY6</accession>
<dbReference type="PANTHER" id="PTHR42839:SF2">
    <property type="entry name" value="ISOCHORISMATE SYNTHASE ENTC"/>
    <property type="match status" value="1"/>
</dbReference>
<comment type="caution">
    <text evidence="2">The sequence shown here is derived from an EMBL/GenBank/DDBJ whole genome shotgun (WGS) entry which is preliminary data.</text>
</comment>
<sequence>MMSALPAEFAFIKVGCGKFLIGHGPFEFCAQQPAGQTAFYINDFFLQNKQPWIVPARTEWVDSLTELLPAGESVKIAWSKMEADAFAEVFAQINDAISVGLIEKSVPVAVQQGQLVEGTVLDILATMTELDEPFISYGYVAGGKGFFGATPELLFNLKGKVLQTMALAGTAKADEREVFAVDPKEIREHAFVAQTLVAKLSDIGEVEQGKRGMMDLGEIVHFLTPIEVELFDYRAVEDLIRRLHPTPALGPLPRTRETMKMLENWRSKLECPVHFGAPFGLAHDGEFTCAVAIRGVHFSGENLSLPSGCGVIEASRLMNEWRELRLKREAVKKVFSALS</sequence>
<dbReference type="InterPro" id="IPR005801">
    <property type="entry name" value="ADC_synthase"/>
</dbReference>
<dbReference type="Proteomes" id="UP000624703">
    <property type="component" value="Unassembled WGS sequence"/>
</dbReference>
<dbReference type="Gene3D" id="3.60.120.10">
    <property type="entry name" value="Anthranilate synthase"/>
    <property type="match status" value="1"/>
</dbReference>
<evidence type="ECO:0000259" key="1">
    <source>
        <dbReference type="Pfam" id="PF00425"/>
    </source>
</evidence>
<evidence type="ECO:0000313" key="2">
    <source>
        <dbReference type="EMBL" id="MBK1791644.1"/>
    </source>
</evidence>
<name>A0A8J7MGY6_9BACT</name>
<feature type="domain" description="Chorismate-utilising enzyme C-terminal" evidence="1">
    <location>
        <begin position="84"/>
        <end position="327"/>
    </location>
</feature>